<evidence type="ECO:0000313" key="4">
    <source>
        <dbReference type="Ensembl" id="ENSJHYP00000002654.1"/>
    </source>
</evidence>
<dbReference type="Pfam" id="PF12796">
    <property type="entry name" value="Ank_2"/>
    <property type="match status" value="2"/>
</dbReference>
<name>A0A8C5IF51_JUNHY</name>
<evidence type="ECO:0000313" key="5">
    <source>
        <dbReference type="Proteomes" id="UP000694408"/>
    </source>
</evidence>
<dbReference type="PANTHER" id="PTHR24198:SF185">
    <property type="entry name" value="ANKYRIN-3"/>
    <property type="match status" value="1"/>
</dbReference>
<keyword evidence="2 3" id="KW-0040">ANK repeat</keyword>
<feature type="repeat" description="ANK" evidence="3">
    <location>
        <begin position="125"/>
        <end position="149"/>
    </location>
</feature>
<protein>
    <submittedName>
        <fullName evidence="4">Uncharacterized protein</fullName>
    </submittedName>
</protein>
<dbReference type="Proteomes" id="UP000694408">
    <property type="component" value="Unplaced"/>
</dbReference>
<evidence type="ECO:0000256" key="1">
    <source>
        <dbReference type="ARBA" id="ARBA00022737"/>
    </source>
</evidence>
<keyword evidence="1" id="KW-0677">Repeat</keyword>
<sequence>RECHENKLTLKPADAATSFLRAARSGNLDKALDHLRNGVDINTCNQVGETHRASGIISRLFCGVFQKGNTALHIAALAGQQDVVRELVNYGANVNAQSQKGFTPLYMAAQENHLEVVKFLLENGDGFTPLAVALQQGHENVVAHLINYGTKGKVRLPALHIAARNDDTRTAAVLLQNDPNADVLSKTGFTPLHIAAHYENLSVAQLLLNRGASVNFTPQVSAPAGGLCGEMLLATLRLRALTSLWVF</sequence>
<dbReference type="InterPro" id="IPR036770">
    <property type="entry name" value="Ankyrin_rpt-contain_sf"/>
</dbReference>
<dbReference type="Ensembl" id="ENSJHYT00000003277.1">
    <property type="protein sequence ID" value="ENSJHYP00000002654.1"/>
    <property type="gene ID" value="ENSJHYG00000002227.1"/>
</dbReference>
<reference evidence="4" key="2">
    <citation type="submission" date="2025-09" db="UniProtKB">
        <authorList>
            <consortium name="Ensembl"/>
        </authorList>
    </citation>
    <scope>IDENTIFICATION</scope>
</reference>
<feature type="repeat" description="ANK" evidence="3">
    <location>
        <begin position="67"/>
        <end position="99"/>
    </location>
</feature>
<dbReference type="GO" id="GO:0005737">
    <property type="term" value="C:cytoplasm"/>
    <property type="evidence" value="ECO:0007669"/>
    <property type="project" value="TreeGrafter"/>
</dbReference>
<dbReference type="PANTHER" id="PTHR24198">
    <property type="entry name" value="ANKYRIN REPEAT AND PROTEIN KINASE DOMAIN-CONTAINING PROTEIN"/>
    <property type="match status" value="1"/>
</dbReference>
<dbReference type="PROSITE" id="PS50297">
    <property type="entry name" value="ANK_REP_REGION"/>
    <property type="match status" value="4"/>
</dbReference>
<feature type="repeat" description="ANK" evidence="3">
    <location>
        <begin position="187"/>
        <end position="219"/>
    </location>
</feature>
<dbReference type="SMART" id="SM00248">
    <property type="entry name" value="ANK"/>
    <property type="match status" value="6"/>
</dbReference>
<reference evidence="4" key="1">
    <citation type="submission" date="2025-08" db="UniProtKB">
        <authorList>
            <consortium name="Ensembl"/>
        </authorList>
    </citation>
    <scope>IDENTIFICATION</scope>
</reference>
<dbReference type="SUPFAM" id="SSF48403">
    <property type="entry name" value="Ankyrin repeat"/>
    <property type="match status" value="1"/>
</dbReference>
<accession>A0A8C5IF51</accession>
<evidence type="ECO:0000256" key="3">
    <source>
        <dbReference type="PROSITE-ProRule" id="PRU00023"/>
    </source>
</evidence>
<organism evidence="4 5">
    <name type="scientific">Junco hyemalis</name>
    <name type="common">Dark-eyed junco</name>
    <dbReference type="NCBI Taxonomy" id="40217"/>
    <lineage>
        <taxon>Eukaryota</taxon>
        <taxon>Metazoa</taxon>
        <taxon>Chordata</taxon>
        <taxon>Craniata</taxon>
        <taxon>Vertebrata</taxon>
        <taxon>Euteleostomi</taxon>
        <taxon>Archelosauria</taxon>
        <taxon>Archosauria</taxon>
        <taxon>Dinosauria</taxon>
        <taxon>Saurischia</taxon>
        <taxon>Theropoda</taxon>
        <taxon>Coelurosauria</taxon>
        <taxon>Aves</taxon>
        <taxon>Neognathae</taxon>
        <taxon>Neoaves</taxon>
        <taxon>Telluraves</taxon>
        <taxon>Australaves</taxon>
        <taxon>Passeriformes</taxon>
        <taxon>Passerellidae</taxon>
        <taxon>Junco</taxon>
    </lineage>
</organism>
<dbReference type="OMA" id="WACISGH"/>
<dbReference type="PRINTS" id="PR01415">
    <property type="entry name" value="ANKYRIN"/>
</dbReference>
<evidence type="ECO:0000256" key="2">
    <source>
        <dbReference type="ARBA" id="ARBA00023043"/>
    </source>
</evidence>
<proteinExistence type="predicted"/>
<dbReference type="AlphaFoldDB" id="A0A8C5IF51"/>
<feature type="repeat" description="ANK" evidence="3">
    <location>
        <begin position="100"/>
        <end position="124"/>
    </location>
</feature>
<dbReference type="Gene3D" id="1.25.40.20">
    <property type="entry name" value="Ankyrin repeat-containing domain"/>
    <property type="match status" value="1"/>
</dbReference>
<dbReference type="InterPro" id="IPR002110">
    <property type="entry name" value="Ankyrin_rpt"/>
</dbReference>
<dbReference type="PROSITE" id="PS50088">
    <property type="entry name" value="ANK_REPEAT"/>
    <property type="match status" value="4"/>
</dbReference>
<keyword evidence="5" id="KW-1185">Reference proteome</keyword>